<feature type="binding site" evidence="10">
    <location>
        <position position="150"/>
    </location>
    <ligand>
        <name>[4Fe-4S] cluster</name>
        <dbReference type="ChEBI" id="CHEBI:49883"/>
        <label>3</label>
    </ligand>
</feature>
<evidence type="ECO:0000313" key="14">
    <source>
        <dbReference type="EMBL" id="RKX68861.1"/>
    </source>
</evidence>
<feature type="domain" description="4Fe-4S ferredoxin-type" evidence="12">
    <location>
        <begin position="161"/>
        <end position="190"/>
    </location>
</feature>
<feature type="domain" description="4Fe-4S ferredoxin-type" evidence="12">
    <location>
        <begin position="296"/>
        <end position="325"/>
    </location>
</feature>
<dbReference type="GO" id="GO:0022900">
    <property type="term" value="P:electron transport chain"/>
    <property type="evidence" value="ECO:0007669"/>
    <property type="project" value="UniProtKB-UniRule"/>
</dbReference>
<evidence type="ECO:0000256" key="8">
    <source>
        <dbReference type="ARBA" id="ARBA00023014"/>
    </source>
</evidence>
<keyword evidence="5 10" id="KW-1278">Translocase</keyword>
<feature type="domain" description="4Fe-4S ferredoxin-type" evidence="12">
    <location>
        <begin position="126"/>
        <end position="160"/>
    </location>
</feature>
<dbReference type="CDD" id="cd10549">
    <property type="entry name" value="MtMvhB_like"/>
    <property type="match status" value="2"/>
</dbReference>
<dbReference type="Pfam" id="PF04060">
    <property type="entry name" value="FeS"/>
    <property type="match status" value="1"/>
</dbReference>
<feature type="binding site" evidence="10">
    <location>
        <position position="56"/>
    </location>
    <ligand>
        <name>[4Fe-4S] cluster</name>
        <dbReference type="ChEBI" id="CHEBI:49883"/>
        <label>1</label>
    </ligand>
</feature>
<feature type="binding site" evidence="10">
    <location>
        <position position="48"/>
    </location>
    <ligand>
        <name>[4Fe-4S] cluster</name>
        <dbReference type="ChEBI" id="CHEBI:49883"/>
        <label>1</label>
    </ligand>
</feature>
<organism evidence="14 15">
    <name type="scientific">candidate division WOR-3 bacterium</name>
    <dbReference type="NCBI Taxonomy" id="2052148"/>
    <lineage>
        <taxon>Bacteria</taxon>
        <taxon>Bacteria division WOR-3</taxon>
    </lineage>
</organism>
<protein>
    <recommendedName>
        <fullName evidence="10">Ion-translocating oxidoreductase complex subunit B</fullName>
        <ecNumber evidence="10">7.-.-.-</ecNumber>
    </recommendedName>
    <alternativeName>
        <fullName evidence="10">Rnf electron transport complex subunit B</fullName>
    </alternativeName>
</protein>
<evidence type="ECO:0000256" key="10">
    <source>
        <dbReference type="HAMAP-Rule" id="MF_00463"/>
    </source>
</evidence>
<evidence type="ECO:0000259" key="13">
    <source>
        <dbReference type="PROSITE" id="PS51656"/>
    </source>
</evidence>
<dbReference type="Pfam" id="PF13187">
    <property type="entry name" value="Fer4_9"/>
    <property type="match status" value="1"/>
</dbReference>
<dbReference type="NCBIfam" id="TIGR01944">
    <property type="entry name" value="rnfB"/>
    <property type="match status" value="1"/>
</dbReference>
<keyword evidence="1 10" id="KW-0813">Transport</keyword>
<feature type="binding site" evidence="10">
    <location>
        <position position="73"/>
    </location>
    <ligand>
        <name>[4Fe-4S] cluster</name>
        <dbReference type="ChEBI" id="CHEBI:49883"/>
        <label>1</label>
    </ligand>
</feature>
<evidence type="ECO:0000256" key="6">
    <source>
        <dbReference type="ARBA" id="ARBA00022982"/>
    </source>
</evidence>
<proteinExistence type="inferred from homology"/>
<dbReference type="Pfam" id="PF14697">
    <property type="entry name" value="Fer4_21"/>
    <property type="match status" value="1"/>
</dbReference>
<keyword evidence="9 10" id="KW-0472">Membrane</keyword>
<dbReference type="PROSITE" id="PS51656">
    <property type="entry name" value="4FE4S"/>
    <property type="match status" value="1"/>
</dbReference>
<comment type="caution">
    <text evidence="14">The sequence shown here is derived from an EMBL/GenBank/DDBJ whole genome shotgun (WGS) entry which is preliminary data.</text>
</comment>
<feature type="transmembrane region" description="Helical" evidence="11">
    <location>
        <begin position="6"/>
        <end position="25"/>
    </location>
</feature>
<feature type="binding site" evidence="10">
    <location>
        <position position="180"/>
    </location>
    <ligand>
        <name>[4Fe-4S] cluster</name>
        <dbReference type="ChEBI" id="CHEBI:49883"/>
        <label>2</label>
    </ligand>
</feature>
<dbReference type="PROSITE" id="PS00198">
    <property type="entry name" value="4FE4S_FER_1"/>
    <property type="match status" value="3"/>
</dbReference>
<reference evidence="14 15" key="1">
    <citation type="submission" date="2018-06" db="EMBL/GenBank/DDBJ databases">
        <title>Extensive metabolic versatility and redundancy in microbially diverse, dynamic hydrothermal sediments.</title>
        <authorList>
            <person name="Dombrowski N."/>
            <person name="Teske A."/>
            <person name="Baker B.J."/>
        </authorList>
    </citation>
    <scope>NUCLEOTIDE SEQUENCE [LARGE SCALE GENOMIC DNA]</scope>
    <source>
        <strain evidence="14">B36_G15</strain>
    </source>
</reference>
<keyword evidence="2 10" id="KW-0004">4Fe-4S</keyword>
<accession>A0A660SFS8</accession>
<sequence length="330" mass="35350">MIVIKALIGLGGVGLIMGIILAIAYQKFRVEVDPKEEKIREILPGANCGACGYVNCDTYAHAVATGEAEPNLCIPGGSEVAARIGEILGVELEAKEKMISCLNCQGSIEVAPERYDYHGPKDCRSSYILLGGYKACTYGCLRMGHCVEVCPFDAIELGPEGLPVIDPKKCTGCGICVEECPKGVLSLVPYEQKVYIGCASHDRGKKVKDVCKKGCIGCGICAKVCPFDAIELVDNLPVIDYKKCVSCGICVHKCPTKAIVDRVKVRPYAIISTKCDGCGECVKVCQFKAIEGEEGKRHRVIRENCIGCGMCFRVCPVGAITMAGALGYED</sequence>
<comment type="subunit">
    <text evidence="10">The complex is composed of six subunits: RnfA, RnfB, RnfC, RnfD, RnfE and RnfG.</text>
</comment>
<dbReference type="EMBL" id="QNBE01000124">
    <property type="protein sequence ID" value="RKX68861.1"/>
    <property type="molecule type" value="Genomic_DNA"/>
</dbReference>
<evidence type="ECO:0000256" key="3">
    <source>
        <dbReference type="ARBA" id="ARBA00022723"/>
    </source>
</evidence>
<evidence type="ECO:0000256" key="11">
    <source>
        <dbReference type="SAM" id="Phobius"/>
    </source>
</evidence>
<dbReference type="EC" id="7.-.-.-" evidence="10"/>
<evidence type="ECO:0000256" key="7">
    <source>
        <dbReference type="ARBA" id="ARBA00023004"/>
    </source>
</evidence>
<feature type="binding site" evidence="10">
    <location>
        <position position="170"/>
    </location>
    <ligand>
        <name>[4Fe-4S] cluster</name>
        <dbReference type="ChEBI" id="CHEBI:49883"/>
        <label>3</label>
    </ligand>
</feature>
<dbReference type="GO" id="GO:0009055">
    <property type="term" value="F:electron transfer activity"/>
    <property type="evidence" value="ECO:0007669"/>
    <property type="project" value="InterPro"/>
</dbReference>
<feature type="domain" description="4Fe-4S ferredoxin-type" evidence="12">
    <location>
        <begin position="204"/>
        <end position="235"/>
    </location>
</feature>
<keyword evidence="4 10" id="KW-0677">Repeat</keyword>
<evidence type="ECO:0000256" key="1">
    <source>
        <dbReference type="ARBA" id="ARBA00022448"/>
    </source>
</evidence>
<feature type="domain" description="4Fe-4S ferredoxin-type" evidence="12">
    <location>
        <begin position="237"/>
        <end position="265"/>
    </location>
</feature>
<dbReference type="GO" id="GO:0051539">
    <property type="term" value="F:4 iron, 4 sulfur cluster binding"/>
    <property type="evidence" value="ECO:0007669"/>
    <property type="project" value="UniProtKB-UniRule"/>
</dbReference>
<evidence type="ECO:0000256" key="2">
    <source>
        <dbReference type="ARBA" id="ARBA00022485"/>
    </source>
</evidence>
<evidence type="ECO:0000256" key="4">
    <source>
        <dbReference type="ARBA" id="ARBA00022737"/>
    </source>
</evidence>
<keyword evidence="6 10" id="KW-0249">Electron transport</keyword>
<dbReference type="InterPro" id="IPR007202">
    <property type="entry name" value="4Fe-4S_dom"/>
</dbReference>
<dbReference type="Pfam" id="PF00037">
    <property type="entry name" value="Fer4"/>
    <property type="match status" value="1"/>
</dbReference>
<evidence type="ECO:0000313" key="15">
    <source>
        <dbReference type="Proteomes" id="UP000268469"/>
    </source>
</evidence>
<dbReference type="PROSITE" id="PS51379">
    <property type="entry name" value="4FE4S_FER_2"/>
    <property type="match status" value="6"/>
</dbReference>
<evidence type="ECO:0000259" key="12">
    <source>
        <dbReference type="PROSITE" id="PS51379"/>
    </source>
</evidence>
<dbReference type="HAMAP" id="MF_00463">
    <property type="entry name" value="RsxB_RnfB"/>
    <property type="match status" value="1"/>
</dbReference>
<keyword evidence="7 10" id="KW-0408">Iron</keyword>
<keyword evidence="3 10" id="KW-0479">Metal-binding</keyword>
<feature type="binding site" evidence="10">
    <location>
        <position position="146"/>
    </location>
    <ligand>
        <name>[4Fe-4S] cluster</name>
        <dbReference type="ChEBI" id="CHEBI:49883"/>
        <label>2</label>
    </ligand>
</feature>
<dbReference type="InterPro" id="IPR017896">
    <property type="entry name" value="4Fe4S_Fe-S-bd"/>
</dbReference>
<comment type="subcellular location">
    <subcellularLocation>
        <location evidence="10">Cell membrane</location>
    </subcellularLocation>
</comment>
<dbReference type="Gene3D" id="3.30.70.20">
    <property type="match status" value="3"/>
</dbReference>
<keyword evidence="11" id="KW-0812">Transmembrane</keyword>
<dbReference type="PANTHER" id="PTHR43560:SF1">
    <property type="entry name" value="ION-TRANSLOCATING OXIDOREDUCTASE COMPLEX SUBUNIT B"/>
    <property type="match status" value="1"/>
</dbReference>
<dbReference type="GO" id="GO:0046872">
    <property type="term" value="F:metal ion binding"/>
    <property type="evidence" value="ECO:0007669"/>
    <property type="project" value="UniProtKB-KW"/>
</dbReference>
<evidence type="ECO:0000256" key="5">
    <source>
        <dbReference type="ARBA" id="ARBA00022967"/>
    </source>
</evidence>
<keyword evidence="10" id="KW-1003">Cell membrane</keyword>
<comment type="caution">
    <text evidence="10">Lacks conserved residue(s) required for the propagation of feature annotation.</text>
</comment>
<comment type="cofactor">
    <cofactor evidence="10">
        <name>[4Fe-4S] cluster</name>
        <dbReference type="ChEBI" id="CHEBI:49883"/>
    </cofactor>
    <text evidence="10">Binds 3 [4Fe-4S] clusters.</text>
</comment>
<dbReference type="Gene3D" id="1.10.15.40">
    <property type="entry name" value="Electron transport complex subunit B, putative Fe-S cluster"/>
    <property type="match status" value="1"/>
</dbReference>
<dbReference type="AlphaFoldDB" id="A0A660SFS8"/>
<dbReference type="PANTHER" id="PTHR43560">
    <property type="entry name" value="ION-TRANSLOCATING OXIDOREDUCTASE COMPLEX SUBUNIT B"/>
    <property type="match status" value="1"/>
</dbReference>
<comment type="function">
    <text evidence="10">Part of a membrane-bound complex that couples electron transfer with translocation of ions across the membrane.</text>
</comment>
<dbReference type="GO" id="GO:0005886">
    <property type="term" value="C:plasma membrane"/>
    <property type="evidence" value="ECO:0007669"/>
    <property type="project" value="UniProtKB-SubCell"/>
</dbReference>
<feature type="domain" description="4Fe-4S ferredoxin-type" evidence="12">
    <location>
        <begin position="266"/>
        <end position="295"/>
    </location>
</feature>
<dbReference type="InterPro" id="IPR010207">
    <property type="entry name" value="Elect_transpt_cplx_RnfB/RsxB"/>
</dbReference>
<feature type="binding site" evidence="10">
    <location>
        <position position="136"/>
    </location>
    <ligand>
        <name>[4Fe-4S] cluster</name>
        <dbReference type="ChEBI" id="CHEBI:49883"/>
        <label>2</label>
    </ligand>
</feature>
<feature type="domain" description="4Fe-4S" evidence="13">
    <location>
        <begin position="31"/>
        <end position="90"/>
    </location>
</feature>
<gene>
    <name evidence="10" type="primary">rnfB</name>
    <name evidence="14" type="ORF">DRP53_09840</name>
</gene>
<keyword evidence="8 10" id="KW-0411">Iron-sulfur</keyword>
<comment type="similarity">
    <text evidence="10">Belongs to the 4Fe4S bacterial-type ferredoxin family. RnfB subfamily.</text>
</comment>
<evidence type="ECO:0000256" key="9">
    <source>
        <dbReference type="ARBA" id="ARBA00023136"/>
    </source>
</evidence>
<dbReference type="SUPFAM" id="SSF54862">
    <property type="entry name" value="4Fe-4S ferredoxins"/>
    <property type="match status" value="2"/>
</dbReference>
<name>A0A660SFS8_UNCW3</name>
<feature type="binding site" evidence="10">
    <location>
        <position position="173"/>
    </location>
    <ligand>
        <name>[4Fe-4S] cluster</name>
        <dbReference type="ChEBI" id="CHEBI:49883"/>
        <label>3</label>
    </ligand>
</feature>
<keyword evidence="11" id="KW-1133">Transmembrane helix</keyword>
<feature type="binding site" evidence="10">
    <location>
        <position position="176"/>
    </location>
    <ligand>
        <name>[4Fe-4S] cluster</name>
        <dbReference type="ChEBI" id="CHEBI:49883"/>
        <label>3</label>
    </ligand>
</feature>
<feature type="region of interest" description="Hydrophobic" evidence="10">
    <location>
        <begin position="1"/>
        <end position="25"/>
    </location>
</feature>
<dbReference type="InterPro" id="IPR017900">
    <property type="entry name" value="4Fe4S_Fe_S_CS"/>
</dbReference>
<feature type="binding site" evidence="10">
    <location>
        <position position="140"/>
    </location>
    <ligand>
        <name>[4Fe-4S] cluster</name>
        <dbReference type="ChEBI" id="CHEBI:49883"/>
        <label>2</label>
    </ligand>
</feature>
<dbReference type="InterPro" id="IPR050395">
    <property type="entry name" value="4Fe4S_Ferredoxin_RnfB"/>
</dbReference>
<dbReference type="Proteomes" id="UP000268469">
    <property type="component" value="Unassembled WGS sequence"/>
</dbReference>
<feature type="binding site" evidence="10">
    <location>
        <position position="51"/>
    </location>
    <ligand>
        <name>[4Fe-4S] cluster</name>
        <dbReference type="ChEBI" id="CHEBI:49883"/>
        <label>1</label>
    </ligand>
</feature>